<keyword evidence="4" id="KW-0964">Secreted</keyword>
<comment type="similarity">
    <text evidence="2 8">Belongs to the glycosyl hydrolase 28 family.</text>
</comment>
<dbReference type="GO" id="GO:0005975">
    <property type="term" value="P:carbohydrate metabolic process"/>
    <property type="evidence" value="ECO:0007669"/>
    <property type="project" value="InterPro"/>
</dbReference>
<evidence type="ECO:0000256" key="4">
    <source>
        <dbReference type="ARBA" id="ARBA00022525"/>
    </source>
</evidence>
<organism evidence="9 10">
    <name type="scientific">Olea europaea subsp. europaea</name>
    <dbReference type="NCBI Taxonomy" id="158383"/>
    <lineage>
        <taxon>Eukaryota</taxon>
        <taxon>Viridiplantae</taxon>
        <taxon>Streptophyta</taxon>
        <taxon>Embryophyta</taxon>
        <taxon>Tracheophyta</taxon>
        <taxon>Spermatophyta</taxon>
        <taxon>Magnoliopsida</taxon>
        <taxon>eudicotyledons</taxon>
        <taxon>Gunneridae</taxon>
        <taxon>Pentapetalae</taxon>
        <taxon>asterids</taxon>
        <taxon>lamiids</taxon>
        <taxon>Lamiales</taxon>
        <taxon>Oleaceae</taxon>
        <taxon>Oleeae</taxon>
        <taxon>Olea</taxon>
    </lineage>
</organism>
<evidence type="ECO:0000256" key="2">
    <source>
        <dbReference type="ARBA" id="ARBA00008834"/>
    </source>
</evidence>
<reference evidence="9 10" key="1">
    <citation type="submission" date="2019-12" db="EMBL/GenBank/DDBJ databases">
        <authorList>
            <person name="Alioto T."/>
            <person name="Alioto T."/>
            <person name="Gomez Garrido J."/>
        </authorList>
    </citation>
    <scope>NUCLEOTIDE SEQUENCE [LARGE SCALE GENOMIC DNA]</scope>
</reference>
<evidence type="ECO:0000256" key="3">
    <source>
        <dbReference type="ARBA" id="ARBA00022512"/>
    </source>
</evidence>
<dbReference type="InterPro" id="IPR012334">
    <property type="entry name" value="Pectin_lyas_fold"/>
</dbReference>
<comment type="subcellular location">
    <subcellularLocation>
        <location evidence="1">Secreted</location>
        <location evidence="1">Cell wall</location>
    </subcellularLocation>
</comment>
<keyword evidence="7" id="KW-0961">Cell wall biogenesis/degradation</keyword>
<dbReference type="SUPFAM" id="SSF51126">
    <property type="entry name" value="Pectin lyase-like"/>
    <property type="match status" value="1"/>
</dbReference>
<dbReference type="GO" id="GO:0071555">
    <property type="term" value="P:cell wall organization"/>
    <property type="evidence" value="ECO:0007669"/>
    <property type="project" value="UniProtKB-KW"/>
</dbReference>
<dbReference type="Gramene" id="OE9A058138T1">
    <property type="protein sequence ID" value="OE9A058138C1"/>
    <property type="gene ID" value="OE9A058138"/>
</dbReference>
<dbReference type="EMBL" id="CACTIH010007550">
    <property type="protein sequence ID" value="CAA3015418.1"/>
    <property type="molecule type" value="Genomic_DNA"/>
</dbReference>
<gene>
    <name evidence="9" type="ORF">OLEA9_A058138</name>
</gene>
<keyword evidence="10" id="KW-1185">Reference proteome</keyword>
<evidence type="ECO:0000313" key="10">
    <source>
        <dbReference type="Proteomes" id="UP000594638"/>
    </source>
</evidence>
<dbReference type="OrthoDB" id="187139at2759"/>
<dbReference type="AlphaFoldDB" id="A0A8S0U8X9"/>
<protein>
    <submittedName>
        <fullName evidence="9">Polygalacturonase-like</fullName>
    </submittedName>
</protein>
<dbReference type="InterPro" id="IPR000743">
    <property type="entry name" value="Glyco_hydro_28"/>
</dbReference>
<proteinExistence type="inferred from homology"/>
<name>A0A8S0U8X9_OLEEU</name>
<evidence type="ECO:0000256" key="5">
    <source>
        <dbReference type="ARBA" id="ARBA00022801"/>
    </source>
</evidence>
<evidence type="ECO:0000313" key="9">
    <source>
        <dbReference type="EMBL" id="CAA3015418.1"/>
    </source>
</evidence>
<dbReference type="Pfam" id="PF00295">
    <property type="entry name" value="Glyco_hydro_28"/>
    <property type="match status" value="1"/>
</dbReference>
<evidence type="ECO:0000256" key="7">
    <source>
        <dbReference type="ARBA" id="ARBA00023316"/>
    </source>
</evidence>
<dbReference type="Gene3D" id="2.160.20.10">
    <property type="entry name" value="Single-stranded right-handed beta-helix, Pectin lyase-like"/>
    <property type="match status" value="1"/>
</dbReference>
<keyword evidence="5 8" id="KW-0378">Hydrolase</keyword>
<dbReference type="GO" id="GO:0004650">
    <property type="term" value="F:polygalacturonase activity"/>
    <property type="evidence" value="ECO:0007669"/>
    <property type="project" value="InterPro"/>
</dbReference>
<keyword evidence="6 8" id="KW-0326">Glycosidase</keyword>
<accession>A0A8S0U8X9</accession>
<dbReference type="InterPro" id="IPR011050">
    <property type="entry name" value="Pectin_lyase_fold/virulence"/>
</dbReference>
<evidence type="ECO:0000256" key="1">
    <source>
        <dbReference type="ARBA" id="ARBA00004191"/>
    </source>
</evidence>
<keyword evidence="3" id="KW-0134">Cell wall</keyword>
<comment type="caution">
    <text evidence="9">The sequence shown here is derived from an EMBL/GenBank/DDBJ whole genome shotgun (WGS) entry which is preliminary data.</text>
</comment>
<evidence type="ECO:0000256" key="6">
    <source>
        <dbReference type="ARBA" id="ARBA00023295"/>
    </source>
</evidence>
<dbReference type="Proteomes" id="UP000594638">
    <property type="component" value="Unassembled WGS sequence"/>
</dbReference>
<sequence>MEQRPRHLQLVDRKSLLQPWSWDQHVVLVNVENPIIIDQNYCLDDHKCPDQVSGVKINDITYQDIYGSSSIEIAMKLDCSKQYPCSDITLEDIKLTYNNEPAQSSCINADGKSSGLVQPNSCLYN</sequence>
<evidence type="ECO:0000256" key="8">
    <source>
        <dbReference type="RuleBase" id="RU361169"/>
    </source>
</evidence>
<dbReference type="PANTHER" id="PTHR31375">
    <property type="match status" value="1"/>
</dbReference>